<dbReference type="AlphaFoldDB" id="A0A546XS09"/>
<accession>A0A546XS09</accession>
<dbReference type="Proteomes" id="UP000317023">
    <property type="component" value="Unassembled WGS sequence"/>
</dbReference>
<proteinExistence type="predicted"/>
<dbReference type="EMBL" id="SGOE01000008">
    <property type="protein sequence ID" value="TRB03529.1"/>
    <property type="molecule type" value="Genomic_DNA"/>
</dbReference>
<dbReference type="InterPro" id="IPR041657">
    <property type="entry name" value="HTH_17"/>
</dbReference>
<evidence type="ECO:0000313" key="3">
    <source>
        <dbReference type="Proteomes" id="UP000317023"/>
    </source>
</evidence>
<organism evidence="2 3">
    <name type="scientific">Agrobacterium tumefaciens</name>
    <dbReference type="NCBI Taxonomy" id="358"/>
    <lineage>
        <taxon>Bacteria</taxon>
        <taxon>Pseudomonadati</taxon>
        <taxon>Pseudomonadota</taxon>
        <taxon>Alphaproteobacteria</taxon>
        <taxon>Hyphomicrobiales</taxon>
        <taxon>Rhizobiaceae</taxon>
        <taxon>Rhizobium/Agrobacterium group</taxon>
        <taxon>Agrobacterium</taxon>
        <taxon>Agrobacterium tumefaciens complex</taxon>
    </lineage>
</organism>
<sequence length="73" mass="7919">MTRKGGRMQKSEVIVGAKQIAEVIGIKPRRVHLMIDKGEIPVFKMGGSIAIRRTTLESWIDGLEAATGIATAE</sequence>
<keyword evidence="2" id="KW-0238">DNA-binding</keyword>
<dbReference type="GO" id="GO:0003677">
    <property type="term" value="F:DNA binding"/>
    <property type="evidence" value="ECO:0007669"/>
    <property type="project" value="UniProtKB-KW"/>
</dbReference>
<evidence type="ECO:0000259" key="1">
    <source>
        <dbReference type="Pfam" id="PF12728"/>
    </source>
</evidence>
<protein>
    <submittedName>
        <fullName evidence="2">DNA-binding protein</fullName>
    </submittedName>
</protein>
<gene>
    <name evidence="2" type="ORF">EXN61_21985</name>
</gene>
<comment type="caution">
    <text evidence="2">The sequence shown here is derived from an EMBL/GenBank/DDBJ whole genome shotgun (WGS) entry which is preliminary data.</text>
</comment>
<feature type="domain" description="Helix-turn-helix" evidence="1">
    <location>
        <begin position="17"/>
        <end position="61"/>
    </location>
</feature>
<reference evidence="2 3" key="1">
    <citation type="journal article" date="2019" name="Appl. Microbiol. Biotechnol.">
        <title>Differential efficiency of wild type rhizogenic strains for rol gene transformation of plants.</title>
        <authorList>
            <person name="Desmet S."/>
            <person name="De Keyser E."/>
            <person name="Van Vaerenbergh J."/>
            <person name="Baeyen S."/>
            <person name="Van Huylenbroeck J."/>
            <person name="Geelen D."/>
            <person name="Dhooghe E."/>
        </authorList>
    </citation>
    <scope>NUCLEOTIDE SEQUENCE [LARGE SCALE GENOMIC DNA]</scope>
    <source>
        <strain evidence="2 3">MAFF210266</strain>
    </source>
</reference>
<name>A0A546XS09_AGRTU</name>
<evidence type="ECO:0000313" key="2">
    <source>
        <dbReference type="EMBL" id="TRB03529.1"/>
    </source>
</evidence>
<dbReference type="Pfam" id="PF12728">
    <property type="entry name" value="HTH_17"/>
    <property type="match status" value="1"/>
</dbReference>